<evidence type="ECO:0000313" key="2">
    <source>
        <dbReference type="Proteomes" id="UP000177171"/>
    </source>
</evidence>
<accession>A0A1G2LS90</accession>
<reference evidence="1 2" key="1">
    <citation type="journal article" date="2016" name="Nat. Commun.">
        <title>Thousands of microbial genomes shed light on interconnected biogeochemical processes in an aquifer system.</title>
        <authorList>
            <person name="Anantharaman K."/>
            <person name="Brown C.T."/>
            <person name="Hug L.A."/>
            <person name="Sharon I."/>
            <person name="Castelle C.J."/>
            <person name="Probst A.J."/>
            <person name="Thomas B.C."/>
            <person name="Singh A."/>
            <person name="Wilkins M.J."/>
            <person name="Karaoz U."/>
            <person name="Brodie E.L."/>
            <person name="Williams K.H."/>
            <person name="Hubbard S.S."/>
            <person name="Banfield J.F."/>
        </authorList>
    </citation>
    <scope>NUCLEOTIDE SEQUENCE [LARGE SCALE GENOMIC DNA]</scope>
</reference>
<comment type="caution">
    <text evidence="1">The sequence shown here is derived from an EMBL/GenBank/DDBJ whole genome shotgun (WGS) entry which is preliminary data.</text>
</comment>
<dbReference type="Proteomes" id="UP000177171">
    <property type="component" value="Unassembled WGS sequence"/>
</dbReference>
<dbReference type="EMBL" id="MHQY01000007">
    <property type="protein sequence ID" value="OHA14500.1"/>
    <property type="molecule type" value="Genomic_DNA"/>
</dbReference>
<protein>
    <submittedName>
        <fullName evidence="1">Uncharacterized protein</fullName>
    </submittedName>
</protein>
<name>A0A1G2LS90_9BACT</name>
<evidence type="ECO:0000313" key="1">
    <source>
        <dbReference type="EMBL" id="OHA14500.1"/>
    </source>
</evidence>
<organism evidence="1 2">
    <name type="scientific">Candidatus Sungbacteria bacterium RIFCSPLOWO2_12_FULL_41_11</name>
    <dbReference type="NCBI Taxonomy" id="1802286"/>
    <lineage>
        <taxon>Bacteria</taxon>
        <taxon>Candidatus Sungiibacteriota</taxon>
    </lineage>
</organism>
<sequence length="148" mass="16748">MRCFLWVVSETVFPLDEEGTVDDLYQVHECCSQRCDKYKEGVSEISTDGADDKMPCEDKLRGIGSWSLNNHSFADLDEKTGGLLREVVGDYQEGECVRLFHNREELKQLRVIAEGMEAGHYKFFLVILVDCAEDALQKYGEQAAISNA</sequence>
<proteinExistence type="predicted"/>
<gene>
    <name evidence="1" type="ORF">A3G49_06665</name>
</gene>
<dbReference type="AlphaFoldDB" id="A0A1G2LS90"/>